<dbReference type="AlphaFoldDB" id="A0A6G1JID9"/>
<name>A0A6G1JID9_9PLEO</name>
<feature type="compositionally biased region" description="Acidic residues" evidence="4">
    <location>
        <begin position="584"/>
        <end position="597"/>
    </location>
</feature>
<accession>A0A6G1JID9</accession>
<evidence type="ECO:0000313" key="8">
    <source>
        <dbReference type="Proteomes" id="UP000799291"/>
    </source>
</evidence>
<dbReference type="Pfam" id="PF02872">
    <property type="entry name" value="5_nucleotid_C"/>
    <property type="match status" value="1"/>
</dbReference>
<organism evidence="7 8">
    <name type="scientific">Lentithecium fluviatile CBS 122367</name>
    <dbReference type="NCBI Taxonomy" id="1168545"/>
    <lineage>
        <taxon>Eukaryota</taxon>
        <taxon>Fungi</taxon>
        <taxon>Dikarya</taxon>
        <taxon>Ascomycota</taxon>
        <taxon>Pezizomycotina</taxon>
        <taxon>Dothideomycetes</taxon>
        <taxon>Pleosporomycetidae</taxon>
        <taxon>Pleosporales</taxon>
        <taxon>Massarineae</taxon>
        <taxon>Lentitheciaceae</taxon>
        <taxon>Lentithecium</taxon>
    </lineage>
</organism>
<dbReference type="GO" id="GO:0009166">
    <property type="term" value="P:nucleotide catabolic process"/>
    <property type="evidence" value="ECO:0007669"/>
    <property type="project" value="InterPro"/>
</dbReference>
<dbReference type="PANTHER" id="PTHR11575">
    <property type="entry name" value="5'-NUCLEOTIDASE-RELATED"/>
    <property type="match status" value="1"/>
</dbReference>
<dbReference type="InterPro" id="IPR041821">
    <property type="entry name" value="CG11883_N"/>
</dbReference>
<protein>
    <submittedName>
        <fullName evidence="7">Metallo-dependent phosphatase</fullName>
    </submittedName>
</protein>
<reference evidence="7" key="1">
    <citation type="journal article" date="2020" name="Stud. Mycol.">
        <title>101 Dothideomycetes genomes: a test case for predicting lifestyles and emergence of pathogens.</title>
        <authorList>
            <person name="Haridas S."/>
            <person name="Albert R."/>
            <person name="Binder M."/>
            <person name="Bloem J."/>
            <person name="Labutti K."/>
            <person name="Salamov A."/>
            <person name="Andreopoulos B."/>
            <person name="Baker S."/>
            <person name="Barry K."/>
            <person name="Bills G."/>
            <person name="Bluhm B."/>
            <person name="Cannon C."/>
            <person name="Castanera R."/>
            <person name="Culley D."/>
            <person name="Daum C."/>
            <person name="Ezra D."/>
            <person name="Gonzalez J."/>
            <person name="Henrissat B."/>
            <person name="Kuo A."/>
            <person name="Liang C."/>
            <person name="Lipzen A."/>
            <person name="Lutzoni F."/>
            <person name="Magnuson J."/>
            <person name="Mondo S."/>
            <person name="Nolan M."/>
            <person name="Ohm R."/>
            <person name="Pangilinan J."/>
            <person name="Park H.-J."/>
            <person name="Ramirez L."/>
            <person name="Alfaro M."/>
            <person name="Sun H."/>
            <person name="Tritt A."/>
            <person name="Yoshinaga Y."/>
            <person name="Zwiers L.-H."/>
            <person name="Turgeon B."/>
            <person name="Goodwin S."/>
            <person name="Spatafora J."/>
            <person name="Crous P."/>
            <person name="Grigoriev I."/>
        </authorList>
    </citation>
    <scope>NUCLEOTIDE SEQUENCE</scope>
    <source>
        <strain evidence="7">CBS 122367</strain>
    </source>
</reference>
<keyword evidence="3" id="KW-0378">Hydrolase</keyword>
<feature type="domain" description="Calcineurin-like phosphoesterase" evidence="5">
    <location>
        <begin position="27"/>
        <end position="243"/>
    </location>
</feature>
<keyword evidence="3" id="KW-0547">Nucleotide-binding</keyword>
<dbReference type="PRINTS" id="PR01607">
    <property type="entry name" value="APYRASEFAMLY"/>
</dbReference>
<dbReference type="SUPFAM" id="SSF55816">
    <property type="entry name" value="5'-nucleotidase (syn. UDP-sugar hydrolase), C-terminal domain"/>
    <property type="match status" value="1"/>
</dbReference>
<evidence type="ECO:0000256" key="4">
    <source>
        <dbReference type="SAM" id="MobiDB-lite"/>
    </source>
</evidence>
<proteinExistence type="inferred from homology"/>
<dbReference type="Gene3D" id="3.60.21.10">
    <property type="match status" value="1"/>
</dbReference>
<evidence type="ECO:0000256" key="3">
    <source>
        <dbReference type="RuleBase" id="RU362119"/>
    </source>
</evidence>
<dbReference type="SUPFAM" id="SSF56300">
    <property type="entry name" value="Metallo-dependent phosphatases"/>
    <property type="match status" value="1"/>
</dbReference>
<evidence type="ECO:0000259" key="6">
    <source>
        <dbReference type="Pfam" id="PF02872"/>
    </source>
</evidence>
<dbReference type="InterPro" id="IPR004843">
    <property type="entry name" value="Calcineurin-like_PHP"/>
</dbReference>
<dbReference type="CDD" id="cd07406">
    <property type="entry name" value="MPP_CG11883_N"/>
    <property type="match status" value="1"/>
</dbReference>
<feature type="region of interest" description="Disordered" evidence="4">
    <location>
        <begin position="530"/>
        <end position="601"/>
    </location>
</feature>
<dbReference type="GO" id="GO:0016787">
    <property type="term" value="F:hydrolase activity"/>
    <property type="evidence" value="ECO:0007669"/>
    <property type="project" value="UniProtKB-KW"/>
</dbReference>
<keyword evidence="2" id="KW-0732">Signal</keyword>
<dbReference type="PANTHER" id="PTHR11575:SF48">
    <property type="entry name" value="5'-NUCLEOTIDASE"/>
    <property type="match status" value="1"/>
</dbReference>
<dbReference type="InterPro" id="IPR036907">
    <property type="entry name" value="5'-Nucleotdase_C_sf"/>
</dbReference>
<evidence type="ECO:0000256" key="2">
    <source>
        <dbReference type="ARBA" id="ARBA00022729"/>
    </source>
</evidence>
<dbReference type="InterPro" id="IPR006179">
    <property type="entry name" value="5_nucleotidase/apyrase"/>
</dbReference>
<dbReference type="EMBL" id="MU005571">
    <property type="protein sequence ID" value="KAF2690236.1"/>
    <property type="molecule type" value="Genomic_DNA"/>
</dbReference>
<sequence length="661" mass="73748">MAVKEAVPESESLTFQPDNCPTTPPDLRFLHYNDVYHVDASSAEPVGGIARFQTLVKHYRDGEVFEGQAKLLTFFSGDAFNPCLESSVTKGAHMVPILNAIGTDVACVGNHDLDFGVKQYRHLTSQCTFPWLLANVLDPALGDGVPLGNAKKTVMLTSSNGIKVGVVGLAEREWLDTINSLPPDIVYKSASETAKVLVPELKEQGADIIVAVTHQREPNDNKLAEKCGGGLIDIILGGHDHYYSHSVINGTHVLRSGTDFKQLSHIEAWRKADGKGWDFKITRRDVVSSIPQDDEALATVEKLTRKLREKLDKPIGYTAAPLDARFTTVRTKESNIGNFVCDLMRYYYSADCCIMASGTIRGDQIYPPGVLKLRDIVNCFPFEDPVVVLKVTGKQIWDALENGVSNYPALEGRFPQVSNIWFETDYSQPPQNRILSAQIGSEPLDEEREYVLATRGYMGRGKDGYTSLLIEEEGGTAKEVVSEENGVLISTILRQYFMSLKVLGKWKYWGKSMDRTFNSIQTNLQSTHKLYEASPTSPKAHFTFPSHPKFPTDALHKPRLPRNPSISKVLQQHARDESPGASDSEQDPDTDEEDYDDSQPIKFNARELEVLRRSMNKWWRLTGLKGQPKCADEIGEEELRVDWTKAIAPRVEGRMKEVGKA</sequence>
<dbReference type="GO" id="GO:0000166">
    <property type="term" value="F:nucleotide binding"/>
    <property type="evidence" value="ECO:0007669"/>
    <property type="project" value="UniProtKB-KW"/>
</dbReference>
<evidence type="ECO:0000259" key="5">
    <source>
        <dbReference type="Pfam" id="PF00149"/>
    </source>
</evidence>
<dbReference type="Proteomes" id="UP000799291">
    <property type="component" value="Unassembled WGS sequence"/>
</dbReference>
<dbReference type="InterPro" id="IPR008334">
    <property type="entry name" value="5'-Nucleotdase_C"/>
</dbReference>
<dbReference type="Gene3D" id="3.90.780.10">
    <property type="entry name" value="5'-Nucleotidase, C-terminal domain"/>
    <property type="match status" value="1"/>
</dbReference>
<comment type="similarity">
    <text evidence="1 3">Belongs to the 5'-nucleotidase family.</text>
</comment>
<evidence type="ECO:0000313" key="7">
    <source>
        <dbReference type="EMBL" id="KAF2690236.1"/>
    </source>
</evidence>
<evidence type="ECO:0000256" key="1">
    <source>
        <dbReference type="ARBA" id="ARBA00006654"/>
    </source>
</evidence>
<gene>
    <name evidence="7" type="ORF">K458DRAFT_356881</name>
</gene>
<feature type="domain" description="5'-Nucleotidase C-terminal" evidence="6">
    <location>
        <begin position="315"/>
        <end position="467"/>
    </location>
</feature>
<dbReference type="OrthoDB" id="10252235at2759"/>
<dbReference type="Pfam" id="PF00149">
    <property type="entry name" value="Metallophos"/>
    <property type="match status" value="1"/>
</dbReference>
<dbReference type="InterPro" id="IPR029052">
    <property type="entry name" value="Metallo-depent_PP-like"/>
</dbReference>
<keyword evidence="8" id="KW-1185">Reference proteome</keyword>